<keyword evidence="2" id="KW-0808">Transferase</keyword>
<dbReference type="PANTHER" id="PTHR43464:SF93">
    <property type="entry name" value="METHYLTRANSFERASE DOMAIN-CONTAINING PROTEIN"/>
    <property type="match status" value="1"/>
</dbReference>
<protein>
    <submittedName>
        <fullName evidence="2">Class I SAM-dependent methyltransferase</fullName>
    </submittedName>
</protein>
<proteinExistence type="predicted"/>
<dbReference type="EMBL" id="VXPY01000036">
    <property type="protein sequence ID" value="MYD89836.1"/>
    <property type="molecule type" value="Genomic_DNA"/>
</dbReference>
<reference evidence="2" key="1">
    <citation type="submission" date="2019-09" db="EMBL/GenBank/DDBJ databases">
        <title>Characterisation of the sponge microbiome using genome-centric metagenomics.</title>
        <authorList>
            <person name="Engelberts J.P."/>
            <person name="Robbins S.J."/>
            <person name="De Goeij J.M."/>
            <person name="Aranda M."/>
            <person name="Bell S.C."/>
            <person name="Webster N.S."/>
        </authorList>
    </citation>
    <scope>NUCLEOTIDE SEQUENCE</scope>
    <source>
        <strain evidence="2">SB0662_bin_9</strain>
    </source>
</reference>
<dbReference type="Pfam" id="PF13649">
    <property type="entry name" value="Methyltransf_25"/>
    <property type="match status" value="1"/>
</dbReference>
<dbReference type="CDD" id="cd02440">
    <property type="entry name" value="AdoMet_MTases"/>
    <property type="match status" value="1"/>
</dbReference>
<sequence length="303" mass="33726">MKQKYFYHEHLADYSIVKAKGLMSRDELYGGLGFSEFSSKSFLTETLPRLNVNAGARVLDLGCGTGPGSCFLAELGYRVHGIDVIPDAIDKAREIAAERGLDIRYDVMDVCHLPHEGKPYELIIDGYCSQGIVTDKDRAAMFSGIKARLASHGYLLMSCSVFEQHRETPETQVVDEATGKVFTAFDGNDLWDGDTETCYNRFYVDPLRPGAGPEDFDGTILVNGVWFIHRRRYRTPENLRTELKSHGFTVLEQSGEVMENAICTHQGYGEPQSLDHEMGKIRCIQANTAGSEQSTKCSSTGVR</sequence>
<evidence type="ECO:0000259" key="1">
    <source>
        <dbReference type="Pfam" id="PF13649"/>
    </source>
</evidence>
<dbReference type="SUPFAM" id="SSF53335">
    <property type="entry name" value="S-adenosyl-L-methionine-dependent methyltransferases"/>
    <property type="match status" value="1"/>
</dbReference>
<dbReference type="InterPro" id="IPR041698">
    <property type="entry name" value="Methyltransf_25"/>
</dbReference>
<feature type="domain" description="Methyltransferase" evidence="1">
    <location>
        <begin position="58"/>
        <end position="153"/>
    </location>
</feature>
<gene>
    <name evidence="2" type="ORF">F4Y08_05775</name>
</gene>
<dbReference type="AlphaFoldDB" id="A0A6B1DSF7"/>
<dbReference type="Gene3D" id="3.40.50.150">
    <property type="entry name" value="Vaccinia Virus protein VP39"/>
    <property type="match status" value="1"/>
</dbReference>
<accession>A0A6B1DSF7</accession>
<dbReference type="InterPro" id="IPR029063">
    <property type="entry name" value="SAM-dependent_MTases_sf"/>
</dbReference>
<dbReference type="GO" id="GO:0008168">
    <property type="term" value="F:methyltransferase activity"/>
    <property type="evidence" value="ECO:0007669"/>
    <property type="project" value="UniProtKB-KW"/>
</dbReference>
<comment type="caution">
    <text evidence="2">The sequence shown here is derived from an EMBL/GenBank/DDBJ whole genome shotgun (WGS) entry which is preliminary data.</text>
</comment>
<name>A0A6B1DSF7_9CHLR</name>
<dbReference type="GO" id="GO:0032259">
    <property type="term" value="P:methylation"/>
    <property type="evidence" value="ECO:0007669"/>
    <property type="project" value="UniProtKB-KW"/>
</dbReference>
<dbReference type="PANTHER" id="PTHR43464">
    <property type="entry name" value="METHYLTRANSFERASE"/>
    <property type="match status" value="1"/>
</dbReference>
<evidence type="ECO:0000313" key="2">
    <source>
        <dbReference type="EMBL" id="MYD89836.1"/>
    </source>
</evidence>
<keyword evidence="2" id="KW-0489">Methyltransferase</keyword>
<organism evidence="2">
    <name type="scientific">Caldilineaceae bacterium SB0662_bin_9</name>
    <dbReference type="NCBI Taxonomy" id="2605258"/>
    <lineage>
        <taxon>Bacteria</taxon>
        <taxon>Bacillati</taxon>
        <taxon>Chloroflexota</taxon>
        <taxon>Caldilineae</taxon>
        <taxon>Caldilineales</taxon>
        <taxon>Caldilineaceae</taxon>
    </lineage>
</organism>